<evidence type="ECO:0000259" key="2">
    <source>
        <dbReference type="Pfam" id="PF20434"/>
    </source>
</evidence>
<accession>A0A5E4VI79</accession>
<feature type="domain" description="BD-FAE-like" evidence="2">
    <location>
        <begin position="61"/>
        <end position="155"/>
    </location>
</feature>
<dbReference type="EMBL" id="CABPRW010000005">
    <property type="protein sequence ID" value="VVE11901.1"/>
    <property type="molecule type" value="Genomic_DNA"/>
</dbReference>
<keyword evidence="1 3" id="KW-0378">Hydrolase</keyword>
<dbReference type="InterPro" id="IPR029058">
    <property type="entry name" value="AB_hydrolase_fold"/>
</dbReference>
<proteinExistence type="predicted"/>
<dbReference type="InterPro" id="IPR050300">
    <property type="entry name" value="GDXG_lipolytic_enzyme"/>
</dbReference>
<name>A0A5E4VI79_9BURK</name>
<dbReference type="RefSeq" id="WP_150599837.1">
    <property type="nucleotide sequence ID" value="NZ_CABPRW010000005.1"/>
</dbReference>
<dbReference type="Gene3D" id="3.40.50.1820">
    <property type="entry name" value="alpha/beta hydrolase"/>
    <property type="match status" value="1"/>
</dbReference>
<protein>
    <submittedName>
        <fullName evidence="3">Alpha/beta hydrolase</fullName>
    </submittedName>
</protein>
<dbReference type="GO" id="GO:0016787">
    <property type="term" value="F:hydrolase activity"/>
    <property type="evidence" value="ECO:0007669"/>
    <property type="project" value="UniProtKB-KW"/>
</dbReference>
<evidence type="ECO:0000256" key="1">
    <source>
        <dbReference type="ARBA" id="ARBA00022801"/>
    </source>
</evidence>
<sequence>MTEPAHPYDNRGSVADCDDYFDDWRARSALAYEDPGVVRGIRYGEGEREAFDLMPGEAPNGDVLVFIHGGYWQWYSREVFAFVAPAWRARGVHVVNLGYPLAPGASLAAMMAGVGKALSGLRTALAPYVGAVGKVVVSGWSAGGHLAMSAGAQADAVIALSGLYDLRPLTGTSLNEALGLTPASAEAASPALWATSSPGPVMLGVGAGELPALQGQSRTMHDRRVALGLPVCLASWAALHHYSVLDSFSKAGTPVFDDAYRFYTTCTSR</sequence>
<evidence type="ECO:0000313" key="4">
    <source>
        <dbReference type="Proteomes" id="UP000382577"/>
    </source>
</evidence>
<dbReference type="PANTHER" id="PTHR48081">
    <property type="entry name" value="AB HYDROLASE SUPERFAMILY PROTEIN C4A8.06C"/>
    <property type="match status" value="1"/>
</dbReference>
<dbReference type="AlphaFoldDB" id="A0A5E4VI79"/>
<dbReference type="PANTHER" id="PTHR48081:SF33">
    <property type="entry name" value="KYNURENINE FORMAMIDASE"/>
    <property type="match status" value="1"/>
</dbReference>
<evidence type="ECO:0000313" key="3">
    <source>
        <dbReference type="EMBL" id="VVE11901.1"/>
    </source>
</evidence>
<dbReference type="Proteomes" id="UP000382577">
    <property type="component" value="Unassembled WGS sequence"/>
</dbReference>
<gene>
    <name evidence="3" type="ORF">PFI31113_02653</name>
</gene>
<organism evidence="3 4">
    <name type="scientific">Pandoraea fibrosis</name>
    <dbReference type="NCBI Taxonomy" id="1891094"/>
    <lineage>
        <taxon>Bacteria</taxon>
        <taxon>Pseudomonadati</taxon>
        <taxon>Pseudomonadota</taxon>
        <taxon>Betaproteobacteria</taxon>
        <taxon>Burkholderiales</taxon>
        <taxon>Burkholderiaceae</taxon>
        <taxon>Pandoraea</taxon>
    </lineage>
</organism>
<dbReference type="InterPro" id="IPR049492">
    <property type="entry name" value="BD-FAE-like_dom"/>
</dbReference>
<dbReference type="Pfam" id="PF20434">
    <property type="entry name" value="BD-FAE"/>
    <property type="match status" value="1"/>
</dbReference>
<reference evidence="3 4" key="1">
    <citation type="submission" date="2019-08" db="EMBL/GenBank/DDBJ databases">
        <authorList>
            <person name="Peeters C."/>
        </authorList>
    </citation>
    <scope>NUCLEOTIDE SEQUENCE [LARGE SCALE GENOMIC DNA]</scope>
    <source>
        <strain evidence="3 4">LMG 31113</strain>
    </source>
</reference>
<dbReference type="OrthoDB" id="9771666at2"/>
<dbReference type="SUPFAM" id="SSF53474">
    <property type="entry name" value="alpha/beta-Hydrolases"/>
    <property type="match status" value="1"/>
</dbReference>